<evidence type="ECO:0000313" key="3">
    <source>
        <dbReference type="Proteomes" id="UP001620397"/>
    </source>
</evidence>
<sequence length="315" mass="34126">MDDRKAIPRAVVLSALLHLGIVAFLFLAVLPCASYEGFFNALHLPAWLNPITCSRPLELKGPVIEATLIGPTGSPPPKSVKAKPIPNTVPPPPAVPPPPPPPVVQPKVAPLPPPPEHPDIKDQERVVEQGLQQAEEKKVQEEKQRQRQAELDAQAAAKKKQDELKKIDDLFAKMDAASARTKQADSKAKQAKQQLADLKNAQDNGQADLPNAAQQQTGNNAQNSNLSDEYAAAIQNAVTPNWLRPDNMPGAPCKVHIVQLPGGDVMSATVDPSCPYDDVGKRSVENAILRTKTLPYKGFESVFQRNLTFTFTPQG</sequence>
<feature type="region of interest" description="Disordered" evidence="1">
    <location>
        <begin position="203"/>
        <end position="223"/>
    </location>
</feature>
<dbReference type="RefSeq" id="WP_404536416.1">
    <property type="nucleotide sequence ID" value="NZ_JADIKL010000002.1"/>
</dbReference>
<feature type="region of interest" description="Disordered" evidence="1">
    <location>
        <begin position="134"/>
        <end position="162"/>
    </location>
</feature>
<gene>
    <name evidence="2" type="primary">tolA</name>
    <name evidence="2" type="ORF">ISP14_03905</name>
</gene>
<dbReference type="EMBL" id="JADIKL010000002">
    <property type="protein sequence ID" value="MFK2929930.1"/>
    <property type="molecule type" value="Genomic_DNA"/>
</dbReference>
<proteinExistence type="predicted"/>
<dbReference type="InterPro" id="IPR014161">
    <property type="entry name" value="Tol-Pal_TolA"/>
</dbReference>
<dbReference type="Proteomes" id="UP001620397">
    <property type="component" value="Unassembled WGS sequence"/>
</dbReference>
<feature type="compositionally biased region" description="Low complexity" evidence="1">
    <location>
        <begin position="211"/>
        <end position="223"/>
    </location>
</feature>
<feature type="region of interest" description="Disordered" evidence="1">
    <location>
        <begin position="68"/>
        <end position="120"/>
    </location>
</feature>
<name>A0ABW8KCT8_9GAMM</name>
<evidence type="ECO:0000313" key="2">
    <source>
        <dbReference type="EMBL" id="MFK2929930.1"/>
    </source>
</evidence>
<evidence type="ECO:0000256" key="1">
    <source>
        <dbReference type="SAM" id="MobiDB-lite"/>
    </source>
</evidence>
<accession>A0ABW8KCT8</accession>
<dbReference type="SUPFAM" id="SSF74653">
    <property type="entry name" value="TolA/TonB C-terminal domain"/>
    <property type="match status" value="1"/>
</dbReference>
<reference evidence="2 3" key="1">
    <citation type="submission" date="2020-10" db="EMBL/GenBank/DDBJ databases">
        <title>Phylogeny of dyella-like bacteria.</title>
        <authorList>
            <person name="Fu J."/>
        </authorList>
    </citation>
    <scope>NUCLEOTIDE SEQUENCE [LARGE SCALE GENOMIC DNA]</scope>
    <source>
        <strain evidence="2 3">DKC-1</strain>
    </source>
</reference>
<comment type="caution">
    <text evidence="2">The sequence shown here is derived from an EMBL/GenBank/DDBJ whole genome shotgun (WGS) entry which is preliminary data.</text>
</comment>
<protein>
    <submittedName>
        <fullName evidence="2">Cell envelope integrity protein TolA</fullName>
    </submittedName>
</protein>
<feature type="compositionally biased region" description="Pro residues" evidence="1">
    <location>
        <begin position="87"/>
        <end position="115"/>
    </location>
</feature>
<dbReference type="NCBIfam" id="TIGR02794">
    <property type="entry name" value="tolA_full"/>
    <property type="match status" value="1"/>
</dbReference>
<keyword evidence="3" id="KW-1185">Reference proteome</keyword>
<feature type="compositionally biased region" description="Basic and acidic residues" evidence="1">
    <location>
        <begin position="134"/>
        <end position="150"/>
    </location>
</feature>
<organism evidence="2 3">
    <name type="scientific">Dyella agri</name>
    <dbReference type="NCBI Taxonomy" id="1926869"/>
    <lineage>
        <taxon>Bacteria</taxon>
        <taxon>Pseudomonadati</taxon>
        <taxon>Pseudomonadota</taxon>
        <taxon>Gammaproteobacteria</taxon>
        <taxon>Lysobacterales</taxon>
        <taxon>Rhodanobacteraceae</taxon>
        <taxon>Dyella</taxon>
    </lineage>
</organism>
<dbReference type="Gene3D" id="3.30.1150.10">
    <property type="match status" value="1"/>
</dbReference>